<name>A0A7Y9JXC9_9CELL</name>
<dbReference type="InterPro" id="IPR058807">
    <property type="entry name" value="ScoMcrA_N"/>
</dbReference>
<feature type="domain" description="ScoMcrA-like N-terminal head" evidence="2">
    <location>
        <begin position="5"/>
        <end position="90"/>
    </location>
</feature>
<dbReference type="Pfam" id="PF26345">
    <property type="entry name" value="ScoMcrA_N"/>
    <property type="match status" value="1"/>
</dbReference>
<evidence type="ECO:0000259" key="2">
    <source>
        <dbReference type="Pfam" id="PF26345"/>
    </source>
</evidence>
<protein>
    <recommendedName>
        <fullName evidence="2">ScoMcrA-like N-terminal head domain-containing protein</fullName>
    </recommendedName>
</protein>
<proteinExistence type="predicted"/>
<evidence type="ECO:0000256" key="1">
    <source>
        <dbReference type="SAM" id="MobiDB-lite"/>
    </source>
</evidence>
<dbReference type="Proteomes" id="UP000618382">
    <property type="component" value="Unassembled WGS sequence"/>
</dbReference>
<evidence type="ECO:0000313" key="3">
    <source>
        <dbReference type="EMBL" id="GIG32542.1"/>
    </source>
</evidence>
<keyword evidence="6" id="KW-1185">Reference proteome</keyword>
<evidence type="ECO:0000313" key="5">
    <source>
        <dbReference type="Proteomes" id="UP000577956"/>
    </source>
</evidence>
<sequence length="148" mass="15698">MATFSAVTRQHILQAIAEYDTRGRDDFLGVYGFTPSTAATFEHEGRSYESGAVLGVAHRHATGRLATSDEFASSVDAASSILRKRGFEVTAPAARPAAPVRAEPRKRTQSAQPAKPARKSNAAPEAPPVLCPTCSMVLPATGFCDYCA</sequence>
<feature type="compositionally biased region" description="Low complexity" evidence="1">
    <location>
        <begin position="92"/>
        <end position="101"/>
    </location>
</feature>
<dbReference type="EMBL" id="JACCBK010000001">
    <property type="protein sequence ID" value="NYD86568.1"/>
    <property type="molecule type" value="Genomic_DNA"/>
</dbReference>
<reference evidence="3 6" key="2">
    <citation type="submission" date="2021-01" db="EMBL/GenBank/DDBJ databases">
        <title>Whole genome shotgun sequence of Cellulomonas oligotrophica NBRC 109435.</title>
        <authorList>
            <person name="Komaki H."/>
            <person name="Tamura T."/>
        </authorList>
    </citation>
    <scope>NUCLEOTIDE SEQUENCE [LARGE SCALE GENOMIC DNA]</scope>
    <source>
        <strain evidence="3 6">NBRC 109435</strain>
    </source>
</reference>
<feature type="region of interest" description="Disordered" evidence="1">
    <location>
        <begin position="92"/>
        <end position="125"/>
    </location>
</feature>
<accession>A0A7Y9JXC9</accession>
<organism evidence="4 5">
    <name type="scientific">Cellulomonas oligotrophica</name>
    <dbReference type="NCBI Taxonomy" id="931536"/>
    <lineage>
        <taxon>Bacteria</taxon>
        <taxon>Bacillati</taxon>
        <taxon>Actinomycetota</taxon>
        <taxon>Actinomycetes</taxon>
        <taxon>Micrococcales</taxon>
        <taxon>Cellulomonadaceae</taxon>
        <taxon>Cellulomonas</taxon>
    </lineage>
</organism>
<comment type="caution">
    <text evidence="4">The sequence shown here is derived from an EMBL/GenBank/DDBJ whole genome shotgun (WGS) entry which is preliminary data.</text>
</comment>
<dbReference type="RefSeq" id="WP_140458168.1">
    <property type="nucleotide sequence ID" value="NZ_BAABFI010000001.1"/>
</dbReference>
<reference evidence="4 5" key="1">
    <citation type="submission" date="2020-07" db="EMBL/GenBank/DDBJ databases">
        <title>Sequencing the genomes of 1000 actinobacteria strains.</title>
        <authorList>
            <person name="Klenk H.-P."/>
        </authorList>
    </citation>
    <scope>NUCLEOTIDE SEQUENCE [LARGE SCALE GENOMIC DNA]</scope>
    <source>
        <strain evidence="4 5">DSM 24482</strain>
    </source>
</reference>
<gene>
    <name evidence="4" type="ORF">BKA21_002117</name>
    <name evidence="3" type="ORF">Col01nite_17010</name>
</gene>
<evidence type="ECO:0000313" key="6">
    <source>
        <dbReference type="Proteomes" id="UP000618382"/>
    </source>
</evidence>
<dbReference type="EMBL" id="BONN01000004">
    <property type="protein sequence ID" value="GIG32542.1"/>
    <property type="molecule type" value="Genomic_DNA"/>
</dbReference>
<evidence type="ECO:0000313" key="4">
    <source>
        <dbReference type="EMBL" id="NYD86568.1"/>
    </source>
</evidence>
<dbReference type="Proteomes" id="UP000577956">
    <property type="component" value="Unassembled WGS sequence"/>
</dbReference>
<dbReference type="AlphaFoldDB" id="A0A7Y9JXC9"/>